<evidence type="ECO:0008006" key="4">
    <source>
        <dbReference type="Google" id="ProtNLM"/>
    </source>
</evidence>
<feature type="chain" id="PRO_5047046372" description="Secreted protein" evidence="1">
    <location>
        <begin position="25"/>
        <end position="139"/>
    </location>
</feature>
<dbReference type="EMBL" id="BAQB01000011">
    <property type="protein sequence ID" value="GBR46230.1"/>
    <property type="molecule type" value="Genomic_DNA"/>
</dbReference>
<sequence length="139" mass="14818">MMTRSAKAALLLTASLILPFSAHAAGNSAPTNDDDPSINMQGVVVNKILQVLQIRQDEVSDSCYSALKTMHDADEQLSKEESNDRNQDIGVARDVASSAMEDVTTICGTDAQTICRTPDPKHPQLAAACHALPHGFSTP</sequence>
<gene>
    <name evidence="2" type="ORF">AA106556_1044</name>
</gene>
<organism evidence="2 3">
    <name type="scientific">Neokomagataea tanensis NBRC 106556</name>
    <dbReference type="NCBI Taxonomy" id="1223519"/>
    <lineage>
        <taxon>Bacteria</taxon>
        <taxon>Pseudomonadati</taxon>
        <taxon>Pseudomonadota</taxon>
        <taxon>Alphaproteobacteria</taxon>
        <taxon>Acetobacterales</taxon>
        <taxon>Acetobacteraceae</taxon>
        <taxon>Neokomagataea</taxon>
    </lineage>
</organism>
<dbReference type="RefSeq" id="WP_068173422.1">
    <property type="nucleotide sequence ID" value="NZ_BAQB01000011.1"/>
</dbReference>
<keyword evidence="3" id="KW-1185">Reference proteome</keyword>
<name>A0ABQ0QIQ3_9PROT</name>
<evidence type="ECO:0000313" key="3">
    <source>
        <dbReference type="Proteomes" id="UP001062443"/>
    </source>
</evidence>
<comment type="caution">
    <text evidence="2">The sequence shown here is derived from an EMBL/GenBank/DDBJ whole genome shotgun (WGS) entry which is preliminary data.</text>
</comment>
<keyword evidence="1" id="KW-0732">Signal</keyword>
<evidence type="ECO:0000256" key="1">
    <source>
        <dbReference type="SAM" id="SignalP"/>
    </source>
</evidence>
<reference evidence="2" key="1">
    <citation type="submission" date="2013-04" db="EMBL/GenBank/DDBJ databases">
        <title>The genome sequencing project of 58 acetic acid bacteria.</title>
        <authorList>
            <person name="Okamoto-Kainuma A."/>
            <person name="Ishikawa M."/>
            <person name="Umino S."/>
            <person name="Koizumi Y."/>
            <person name="Shiwa Y."/>
            <person name="Yoshikawa H."/>
            <person name="Matsutani M."/>
            <person name="Matsushita K."/>
        </authorList>
    </citation>
    <scope>NUCLEOTIDE SEQUENCE</scope>
    <source>
        <strain evidence="2">NBRC 106556</strain>
    </source>
</reference>
<proteinExistence type="predicted"/>
<dbReference type="Proteomes" id="UP001062443">
    <property type="component" value="Unassembled WGS sequence"/>
</dbReference>
<evidence type="ECO:0000313" key="2">
    <source>
        <dbReference type="EMBL" id="GBR46230.1"/>
    </source>
</evidence>
<protein>
    <recommendedName>
        <fullName evidence="4">Secreted protein</fullName>
    </recommendedName>
</protein>
<feature type="signal peptide" evidence="1">
    <location>
        <begin position="1"/>
        <end position="24"/>
    </location>
</feature>
<accession>A0ABQ0QIQ3</accession>